<evidence type="ECO:0000313" key="1">
    <source>
        <dbReference type="EMBL" id="NYE71772.1"/>
    </source>
</evidence>
<gene>
    <name evidence="1" type="ORF">BKA15_003101</name>
</gene>
<evidence type="ECO:0000313" key="2">
    <source>
        <dbReference type="Proteomes" id="UP000569914"/>
    </source>
</evidence>
<name>A0A7Y9I7U6_9ACTN</name>
<dbReference type="AlphaFoldDB" id="A0A7Y9I7U6"/>
<dbReference type="Proteomes" id="UP000569914">
    <property type="component" value="Unassembled WGS sequence"/>
</dbReference>
<sequence length="43" mass="4764">MTGKPRSRGRSINLGGQAALERTEVIDSPNATHLRYRVINTAR</sequence>
<dbReference type="EMBL" id="JACCBU010000001">
    <property type="protein sequence ID" value="NYE71772.1"/>
    <property type="molecule type" value="Genomic_DNA"/>
</dbReference>
<organism evidence="1 2">
    <name type="scientific">Microlunatus parietis</name>
    <dbReference type="NCBI Taxonomy" id="682979"/>
    <lineage>
        <taxon>Bacteria</taxon>
        <taxon>Bacillati</taxon>
        <taxon>Actinomycetota</taxon>
        <taxon>Actinomycetes</taxon>
        <taxon>Propionibacteriales</taxon>
        <taxon>Propionibacteriaceae</taxon>
        <taxon>Microlunatus</taxon>
    </lineage>
</organism>
<comment type="caution">
    <text evidence="1">The sequence shown here is derived from an EMBL/GenBank/DDBJ whole genome shotgun (WGS) entry which is preliminary data.</text>
</comment>
<accession>A0A7Y9I7U6</accession>
<dbReference type="RefSeq" id="WP_281385288.1">
    <property type="nucleotide sequence ID" value="NZ_JACCBU010000001.1"/>
</dbReference>
<reference evidence="1 2" key="1">
    <citation type="submission" date="2020-07" db="EMBL/GenBank/DDBJ databases">
        <title>Sequencing the genomes of 1000 actinobacteria strains.</title>
        <authorList>
            <person name="Klenk H.-P."/>
        </authorList>
    </citation>
    <scope>NUCLEOTIDE SEQUENCE [LARGE SCALE GENOMIC DNA]</scope>
    <source>
        <strain evidence="1 2">DSM 22083</strain>
    </source>
</reference>
<keyword evidence="2" id="KW-1185">Reference proteome</keyword>
<proteinExistence type="predicted"/>
<protein>
    <submittedName>
        <fullName evidence="1">Uncharacterized protein</fullName>
    </submittedName>
</protein>